<evidence type="ECO:0000256" key="3">
    <source>
        <dbReference type="SAM" id="Phobius"/>
    </source>
</evidence>
<comment type="caution">
    <text evidence="4">The sequence shown here is derived from an EMBL/GenBank/DDBJ whole genome shotgun (WGS) entry which is preliminary data.</text>
</comment>
<proteinExistence type="predicted"/>
<dbReference type="GO" id="GO:0009506">
    <property type="term" value="C:plasmodesma"/>
    <property type="evidence" value="ECO:0007669"/>
    <property type="project" value="TreeGrafter"/>
</dbReference>
<protein>
    <recommendedName>
        <fullName evidence="6">Late embryogenesis abundant protein LEA-2 subgroup domain-containing protein</fullName>
    </recommendedName>
</protein>
<accession>A0A9D5C4G5</accession>
<dbReference type="GO" id="GO:0005886">
    <property type="term" value="C:plasma membrane"/>
    <property type="evidence" value="ECO:0007669"/>
    <property type="project" value="TreeGrafter"/>
</dbReference>
<keyword evidence="2 3" id="KW-0472">Membrane</keyword>
<keyword evidence="3" id="KW-1133">Transmembrane helix</keyword>
<dbReference type="Proteomes" id="UP001085076">
    <property type="component" value="Miscellaneous, Linkage group lg08"/>
</dbReference>
<dbReference type="EMBL" id="JAGGNH010000008">
    <property type="protein sequence ID" value="KAJ0966100.1"/>
    <property type="molecule type" value="Genomic_DNA"/>
</dbReference>
<dbReference type="PANTHER" id="PTHR31415">
    <property type="entry name" value="OS05G0367900 PROTEIN"/>
    <property type="match status" value="1"/>
</dbReference>
<keyword evidence="5" id="KW-1185">Reference proteome</keyword>
<name>A0A9D5C4G5_9LILI</name>
<evidence type="ECO:0000313" key="4">
    <source>
        <dbReference type="EMBL" id="KAJ0966100.1"/>
    </source>
</evidence>
<reference evidence="4" key="1">
    <citation type="submission" date="2021-03" db="EMBL/GenBank/DDBJ databases">
        <authorList>
            <person name="Li Z."/>
            <person name="Yang C."/>
        </authorList>
    </citation>
    <scope>NUCLEOTIDE SEQUENCE</scope>
    <source>
        <strain evidence="4">Dzin_1.0</strain>
        <tissue evidence="4">Leaf</tissue>
    </source>
</reference>
<organism evidence="4 5">
    <name type="scientific">Dioscorea zingiberensis</name>
    <dbReference type="NCBI Taxonomy" id="325984"/>
    <lineage>
        <taxon>Eukaryota</taxon>
        <taxon>Viridiplantae</taxon>
        <taxon>Streptophyta</taxon>
        <taxon>Embryophyta</taxon>
        <taxon>Tracheophyta</taxon>
        <taxon>Spermatophyta</taxon>
        <taxon>Magnoliopsida</taxon>
        <taxon>Liliopsida</taxon>
        <taxon>Dioscoreales</taxon>
        <taxon>Dioscoreaceae</taxon>
        <taxon>Dioscorea</taxon>
    </lineage>
</organism>
<dbReference type="OrthoDB" id="1914670at2759"/>
<feature type="transmembrane region" description="Helical" evidence="3">
    <location>
        <begin position="173"/>
        <end position="192"/>
    </location>
</feature>
<feature type="transmembrane region" description="Helical" evidence="3">
    <location>
        <begin position="12"/>
        <end position="30"/>
    </location>
</feature>
<dbReference type="PANTHER" id="PTHR31415:SF52">
    <property type="entry name" value="LATE EMBRYOGENESIS ABUNDANT (LEA) HYDROXYPROLINE-RICH GLYCOPROTEIN FAMILY-RELATED"/>
    <property type="match status" value="1"/>
</dbReference>
<reference evidence="4" key="2">
    <citation type="journal article" date="2022" name="Hortic Res">
        <title>The genome of Dioscorea zingiberensis sheds light on the biosynthesis, origin and evolution of the medicinally important diosgenin saponins.</title>
        <authorList>
            <person name="Li Y."/>
            <person name="Tan C."/>
            <person name="Li Z."/>
            <person name="Guo J."/>
            <person name="Li S."/>
            <person name="Chen X."/>
            <person name="Wang C."/>
            <person name="Dai X."/>
            <person name="Yang H."/>
            <person name="Song W."/>
            <person name="Hou L."/>
            <person name="Xu J."/>
            <person name="Tong Z."/>
            <person name="Xu A."/>
            <person name="Yuan X."/>
            <person name="Wang W."/>
            <person name="Yang Q."/>
            <person name="Chen L."/>
            <person name="Sun Z."/>
            <person name="Wang K."/>
            <person name="Pan B."/>
            <person name="Chen J."/>
            <person name="Bao Y."/>
            <person name="Liu F."/>
            <person name="Qi X."/>
            <person name="Gang D.R."/>
            <person name="Wen J."/>
            <person name="Li J."/>
        </authorList>
    </citation>
    <scope>NUCLEOTIDE SEQUENCE</scope>
    <source>
        <strain evidence="4">Dzin_1.0</strain>
    </source>
</reference>
<evidence type="ECO:0000256" key="1">
    <source>
        <dbReference type="ARBA" id="ARBA00004370"/>
    </source>
</evidence>
<dbReference type="GO" id="GO:0098542">
    <property type="term" value="P:defense response to other organism"/>
    <property type="evidence" value="ECO:0007669"/>
    <property type="project" value="InterPro"/>
</dbReference>
<gene>
    <name evidence="4" type="ORF">J5N97_027238</name>
</gene>
<comment type="subcellular location">
    <subcellularLocation>
        <location evidence="1">Membrane</location>
    </subcellularLocation>
</comment>
<dbReference type="AlphaFoldDB" id="A0A9D5C4G5"/>
<sequence length="194" mass="20633">MTEGGGGCCRCCTKLVLGLGLTTLILYLTYHPIRPRFFITAFSLTSGNLTATYSLEIENKNRQIAVLHDPITLSVSLPPGNLTAFADPIAAFHQGHAKTADFDGSVSLPAGTWTSAVANVSAVVRVSVSSAFRYKVLAWKTRHHTVDVGGDVAVDKEGRKIAEKGIRLSSASLTPLSAFLVLLPAALLVLLIKD</sequence>
<dbReference type="InterPro" id="IPR044839">
    <property type="entry name" value="NDR1-like"/>
</dbReference>
<keyword evidence="3" id="KW-0812">Transmembrane</keyword>
<evidence type="ECO:0008006" key="6">
    <source>
        <dbReference type="Google" id="ProtNLM"/>
    </source>
</evidence>
<evidence type="ECO:0000313" key="5">
    <source>
        <dbReference type="Proteomes" id="UP001085076"/>
    </source>
</evidence>
<evidence type="ECO:0000256" key="2">
    <source>
        <dbReference type="ARBA" id="ARBA00023136"/>
    </source>
</evidence>